<proteinExistence type="inferred from homology"/>
<dbReference type="NCBIfam" id="TIGR00639">
    <property type="entry name" value="PurN"/>
    <property type="match status" value="1"/>
</dbReference>
<evidence type="ECO:0000313" key="11">
    <source>
        <dbReference type="Proteomes" id="UP001141422"/>
    </source>
</evidence>
<dbReference type="Gene3D" id="3.40.50.170">
    <property type="entry name" value="Formyl transferase, N-terminal domain"/>
    <property type="match status" value="1"/>
</dbReference>
<evidence type="ECO:0000256" key="7">
    <source>
        <dbReference type="ARBA" id="ARBA00041682"/>
    </source>
</evidence>
<dbReference type="EC" id="2.1.2.2" evidence="2"/>
<reference evidence="10" key="1">
    <citation type="submission" date="2022-12" db="EMBL/GenBank/DDBJ databases">
        <title>Isolation and characterisation of novel Methanocorpusculum spp. from native Australian herbivores indicates the genus is ancestrally host-associated.</title>
        <authorList>
            <person name="Volmer J.G."/>
            <person name="Soo R.M."/>
            <person name="Evans P.N."/>
            <person name="Hoedt E.C."/>
            <person name="Astorga Alsina A.L."/>
            <person name="Woodcroft B.J."/>
            <person name="Tyson G.W."/>
            <person name="Hugenholtz P."/>
            <person name="Morrison M."/>
        </authorList>
    </citation>
    <scope>NUCLEOTIDE SEQUENCE</scope>
    <source>
        <strain evidence="10">MG</strain>
    </source>
</reference>
<keyword evidence="3 10" id="KW-0808">Transferase</keyword>
<evidence type="ECO:0000259" key="9">
    <source>
        <dbReference type="Pfam" id="PF00551"/>
    </source>
</evidence>
<evidence type="ECO:0000256" key="5">
    <source>
        <dbReference type="ARBA" id="ARBA00038440"/>
    </source>
</evidence>
<evidence type="ECO:0000256" key="4">
    <source>
        <dbReference type="ARBA" id="ARBA00022755"/>
    </source>
</evidence>
<protein>
    <recommendedName>
        <fullName evidence="2">phosphoribosylglycinamide formyltransferase 1</fullName>
        <ecNumber evidence="2">2.1.2.2</ecNumber>
    </recommendedName>
    <alternativeName>
        <fullName evidence="7">5'-phosphoribosylglycinamide transformylase</fullName>
    </alternativeName>
    <alternativeName>
        <fullName evidence="6">GAR transformylase</fullName>
    </alternativeName>
</protein>
<evidence type="ECO:0000256" key="2">
    <source>
        <dbReference type="ARBA" id="ARBA00012254"/>
    </source>
</evidence>
<keyword evidence="11" id="KW-1185">Reference proteome</keyword>
<dbReference type="InterPro" id="IPR001555">
    <property type="entry name" value="GART_AS"/>
</dbReference>
<dbReference type="InterPro" id="IPR036477">
    <property type="entry name" value="Formyl_transf_N_sf"/>
</dbReference>
<evidence type="ECO:0000313" key="10">
    <source>
        <dbReference type="EMBL" id="MCZ0860430.1"/>
    </source>
</evidence>
<dbReference type="InterPro" id="IPR004607">
    <property type="entry name" value="GART"/>
</dbReference>
<dbReference type="InterPro" id="IPR002376">
    <property type="entry name" value="Formyl_transf_N"/>
</dbReference>
<dbReference type="Proteomes" id="UP001141422">
    <property type="component" value="Unassembled WGS sequence"/>
</dbReference>
<dbReference type="HAMAP" id="MF_01930">
    <property type="entry name" value="PurN"/>
    <property type="match status" value="1"/>
</dbReference>
<accession>A0ABT4IH02</accession>
<feature type="domain" description="Formyl transferase N-terminal" evidence="9">
    <location>
        <begin position="2"/>
        <end position="182"/>
    </location>
</feature>
<comment type="caution">
    <text evidence="10">The sequence shown here is derived from an EMBL/GenBank/DDBJ whole genome shotgun (WGS) entry which is preliminary data.</text>
</comment>
<evidence type="ECO:0000256" key="6">
    <source>
        <dbReference type="ARBA" id="ARBA00041324"/>
    </source>
</evidence>
<gene>
    <name evidence="10" type="primary">purN</name>
    <name evidence="10" type="ORF">O0S10_04195</name>
</gene>
<dbReference type="SUPFAM" id="SSF53328">
    <property type="entry name" value="Formyltransferase"/>
    <property type="match status" value="1"/>
</dbReference>
<dbReference type="Pfam" id="PF00551">
    <property type="entry name" value="Formyl_trans_N"/>
    <property type="match status" value="1"/>
</dbReference>
<evidence type="ECO:0000256" key="1">
    <source>
        <dbReference type="ARBA" id="ARBA00005054"/>
    </source>
</evidence>
<evidence type="ECO:0000256" key="3">
    <source>
        <dbReference type="ARBA" id="ARBA00022679"/>
    </source>
</evidence>
<dbReference type="EMBL" id="JAPTGB010000007">
    <property type="protein sequence ID" value="MCZ0860430.1"/>
    <property type="molecule type" value="Genomic_DNA"/>
</dbReference>
<comment type="catalytic activity">
    <reaction evidence="8">
        <text>N(1)-(5-phospho-beta-D-ribosyl)glycinamide + (6R)-10-formyltetrahydrofolate = N(2)-formyl-N(1)-(5-phospho-beta-D-ribosyl)glycinamide + (6S)-5,6,7,8-tetrahydrofolate + H(+)</text>
        <dbReference type="Rhea" id="RHEA:15053"/>
        <dbReference type="ChEBI" id="CHEBI:15378"/>
        <dbReference type="ChEBI" id="CHEBI:57453"/>
        <dbReference type="ChEBI" id="CHEBI:143788"/>
        <dbReference type="ChEBI" id="CHEBI:147286"/>
        <dbReference type="ChEBI" id="CHEBI:195366"/>
        <dbReference type="EC" id="2.1.2.2"/>
    </reaction>
</comment>
<comment type="similarity">
    <text evidence="5">Belongs to the GART family.</text>
</comment>
<sequence>MKRIAVLASGRGSNFQAILDALARGEINGACVALITDNEDAYAIERAKAAGVPAVVVNFRNYPTKAAFEADLLAAMHAADADLFVCAGYMRIIGSEIIRAFAGKMINIHPALLPAFPGLHGQRQALEYGVKIAGCTVHFVDEGLDSGPIIVQKAVPVLDDDDEEALDERILAQEHIAFPEAVALFCADRLVVSGRHVKILPETP</sequence>
<comment type="pathway">
    <text evidence="1">Purine metabolism; IMP biosynthesis via de novo pathway; N(2)-formyl-N(1)-(5-phospho-D-ribosyl)glycinamide from N(1)-(5-phospho-D-ribosyl)glycinamide (10-formyl THF route): step 1/1.</text>
</comment>
<dbReference type="PANTHER" id="PTHR43369:SF2">
    <property type="entry name" value="PHOSPHORIBOSYLGLYCINAMIDE FORMYLTRANSFERASE"/>
    <property type="match status" value="1"/>
</dbReference>
<dbReference type="CDD" id="cd08645">
    <property type="entry name" value="FMT_core_GART"/>
    <property type="match status" value="1"/>
</dbReference>
<evidence type="ECO:0000256" key="8">
    <source>
        <dbReference type="ARBA" id="ARBA00047664"/>
    </source>
</evidence>
<organism evidence="10 11">
    <name type="scientific">Methanocorpusculum petauri</name>
    <dbReference type="NCBI Taxonomy" id="3002863"/>
    <lineage>
        <taxon>Archaea</taxon>
        <taxon>Methanobacteriati</taxon>
        <taxon>Methanobacteriota</taxon>
        <taxon>Stenosarchaea group</taxon>
        <taxon>Methanomicrobia</taxon>
        <taxon>Methanomicrobiales</taxon>
        <taxon>Methanocorpusculaceae</taxon>
        <taxon>Methanocorpusculum</taxon>
    </lineage>
</organism>
<dbReference type="PROSITE" id="PS00373">
    <property type="entry name" value="GART"/>
    <property type="match status" value="1"/>
</dbReference>
<dbReference type="GO" id="GO:0004644">
    <property type="term" value="F:phosphoribosylglycinamide formyltransferase activity"/>
    <property type="evidence" value="ECO:0007669"/>
    <property type="project" value="UniProtKB-EC"/>
</dbReference>
<name>A0ABT4IH02_9EURY</name>
<dbReference type="PANTHER" id="PTHR43369">
    <property type="entry name" value="PHOSPHORIBOSYLGLYCINAMIDE FORMYLTRANSFERASE"/>
    <property type="match status" value="1"/>
</dbReference>
<dbReference type="RefSeq" id="WP_268924646.1">
    <property type="nucleotide sequence ID" value="NZ_JAPTGB010000007.1"/>
</dbReference>
<keyword evidence="4" id="KW-0658">Purine biosynthesis</keyword>